<accession>Q4D701</accession>
<feature type="non-terminal residue" evidence="2">
    <location>
        <position position="233"/>
    </location>
</feature>
<dbReference type="EMBL" id="AAHK01000901">
    <property type="protein sequence ID" value="EAN88310.1"/>
    <property type="molecule type" value="Genomic_DNA"/>
</dbReference>
<dbReference type="Proteomes" id="UP000002296">
    <property type="component" value="Unassembled WGS sequence"/>
</dbReference>
<comment type="caution">
    <text evidence="2">The sequence shown here is derived from an EMBL/GenBank/DDBJ whole genome shotgun (WGS) entry which is preliminary data.</text>
</comment>
<organism evidence="2 3">
    <name type="scientific">Trypanosoma cruzi (strain CL Brener)</name>
    <dbReference type="NCBI Taxonomy" id="353153"/>
    <lineage>
        <taxon>Eukaryota</taxon>
        <taxon>Discoba</taxon>
        <taxon>Euglenozoa</taxon>
        <taxon>Kinetoplastea</taxon>
        <taxon>Metakinetoplastina</taxon>
        <taxon>Trypanosomatida</taxon>
        <taxon>Trypanosomatidae</taxon>
        <taxon>Trypanosoma</taxon>
        <taxon>Schizotrypanum</taxon>
    </lineage>
</organism>
<dbReference type="PaxDb" id="353153-Q4D701"/>
<name>Q4D701_TRYCC</name>
<dbReference type="RefSeq" id="XP_810161.1">
    <property type="nucleotide sequence ID" value="XM_805068.1"/>
</dbReference>
<evidence type="ECO:0000256" key="1">
    <source>
        <dbReference type="SAM" id="SignalP"/>
    </source>
</evidence>
<gene>
    <name evidence="2" type="ORF">Tc00.1047053509641.79</name>
</gene>
<dbReference type="KEGG" id="tcr:509641.79"/>
<evidence type="ECO:0000313" key="2">
    <source>
        <dbReference type="EMBL" id="EAN88310.1"/>
    </source>
</evidence>
<protein>
    <recommendedName>
        <fullName evidence="4">Trans-sialidase</fullName>
    </recommendedName>
</protein>
<sequence>MPTVLSPASRQAYAVVLALMVSLLFISAADAEEIVIGVLDGSHKLTTEDIKNGFKENDKNFINSCGKFDVHGDKFVLIIEMGKFADYLIPQKGVHLCDLLTSPTREQKYLYAPQDPRDATWDGHTFPVTPSIYEDALGGSAEGYVNAERSTLSFWGDNGSNDNHTGGCCALMPGQNAAWYRPYRLLFSPKEPAMYLAWGTKPTVAVPNVPVVFEVNLWNMRSEPVLENVTFNI</sequence>
<feature type="chain" id="PRO_5004236702" description="Trans-sialidase" evidence="1">
    <location>
        <begin position="32"/>
        <end position="233"/>
    </location>
</feature>
<keyword evidence="3" id="KW-1185">Reference proteome</keyword>
<evidence type="ECO:0008006" key="4">
    <source>
        <dbReference type="Google" id="ProtNLM"/>
    </source>
</evidence>
<proteinExistence type="predicted"/>
<dbReference type="AlphaFoldDB" id="Q4D701"/>
<feature type="signal peptide" evidence="1">
    <location>
        <begin position="1"/>
        <end position="31"/>
    </location>
</feature>
<dbReference type="OMA" id="WCPRECL"/>
<dbReference type="InParanoid" id="Q4D701"/>
<dbReference type="GeneID" id="3540889"/>
<evidence type="ECO:0000313" key="3">
    <source>
        <dbReference type="Proteomes" id="UP000002296"/>
    </source>
</evidence>
<reference evidence="2 3" key="1">
    <citation type="journal article" date="2005" name="Science">
        <title>The genome sequence of Trypanosoma cruzi, etiologic agent of Chagas disease.</title>
        <authorList>
            <person name="El-Sayed N.M."/>
            <person name="Myler P.J."/>
            <person name="Bartholomeu D.C."/>
            <person name="Nilsson D."/>
            <person name="Aggarwal G."/>
            <person name="Tran A.N."/>
            <person name="Ghedin E."/>
            <person name="Worthey E.A."/>
            <person name="Delcher A.L."/>
            <person name="Blandin G."/>
            <person name="Westenberger S.J."/>
            <person name="Caler E."/>
            <person name="Cerqueira G.C."/>
            <person name="Branche C."/>
            <person name="Haas B."/>
            <person name="Anupama A."/>
            <person name="Arner E."/>
            <person name="Aslund L."/>
            <person name="Attipoe P."/>
            <person name="Bontempi E."/>
            <person name="Bringaud F."/>
            <person name="Burton P."/>
            <person name="Cadag E."/>
            <person name="Campbell D.A."/>
            <person name="Carrington M."/>
            <person name="Crabtree J."/>
            <person name="Darban H."/>
            <person name="da Silveira J.F."/>
            <person name="de Jong P."/>
            <person name="Edwards K."/>
            <person name="Englund P.T."/>
            <person name="Fazelina G."/>
            <person name="Feldblyum T."/>
            <person name="Ferella M."/>
            <person name="Frasch A.C."/>
            <person name="Gull K."/>
            <person name="Horn D."/>
            <person name="Hou L."/>
            <person name="Huang Y."/>
            <person name="Kindlund E."/>
            <person name="Klingbeil M."/>
            <person name="Kluge S."/>
            <person name="Koo H."/>
            <person name="Lacerda D."/>
            <person name="Levin M.J."/>
            <person name="Lorenzi H."/>
            <person name="Louie T."/>
            <person name="Machado C.R."/>
            <person name="McCulloch R."/>
            <person name="McKenna A."/>
            <person name="Mizuno Y."/>
            <person name="Mottram J.C."/>
            <person name="Nelson S."/>
            <person name="Ochaya S."/>
            <person name="Osoegawa K."/>
            <person name="Pai G."/>
            <person name="Parsons M."/>
            <person name="Pentony M."/>
            <person name="Pettersson U."/>
            <person name="Pop M."/>
            <person name="Ramirez J.L."/>
            <person name="Rinta J."/>
            <person name="Robertson L."/>
            <person name="Salzberg S.L."/>
            <person name="Sanchez D.O."/>
            <person name="Seyler A."/>
            <person name="Sharma R."/>
            <person name="Shetty J."/>
            <person name="Simpson A.J."/>
            <person name="Sisk E."/>
            <person name="Tammi M.T."/>
            <person name="Tarleton R."/>
            <person name="Teixeira S."/>
            <person name="Van Aken S."/>
            <person name="Vogt C."/>
            <person name="Ward P.N."/>
            <person name="Wickstead B."/>
            <person name="Wortman J."/>
            <person name="White O."/>
            <person name="Fraser C.M."/>
            <person name="Stuart K.D."/>
            <person name="Andersson B."/>
        </authorList>
    </citation>
    <scope>NUCLEOTIDE SEQUENCE [LARGE SCALE GENOMIC DNA]</scope>
    <source>
        <strain evidence="2 3">CL Brener</strain>
    </source>
</reference>
<keyword evidence="1" id="KW-0732">Signal</keyword>